<name>A0A2H3IXS4_WOLCO</name>
<dbReference type="EMBL" id="KB467831">
    <property type="protein sequence ID" value="PCH34245.1"/>
    <property type="molecule type" value="Genomic_DNA"/>
</dbReference>
<keyword evidence="2" id="KW-1185">Reference proteome</keyword>
<evidence type="ECO:0000313" key="1">
    <source>
        <dbReference type="EMBL" id="PCH34245.1"/>
    </source>
</evidence>
<dbReference type="OrthoDB" id="2804480at2759"/>
<accession>A0A2H3IXS4</accession>
<organism evidence="1 2">
    <name type="scientific">Wolfiporia cocos (strain MD-104)</name>
    <name type="common">Brown rot fungus</name>
    <dbReference type="NCBI Taxonomy" id="742152"/>
    <lineage>
        <taxon>Eukaryota</taxon>
        <taxon>Fungi</taxon>
        <taxon>Dikarya</taxon>
        <taxon>Basidiomycota</taxon>
        <taxon>Agaricomycotina</taxon>
        <taxon>Agaricomycetes</taxon>
        <taxon>Polyporales</taxon>
        <taxon>Phaeolaceae</taxon>
        <taxon>Wolfiporia</taxon>
    </lineage>
</organism>
<evidence type="ECO:0000313" key="2">
    <source>
        <dbReference type="Proteomes" id="UP000218811"/>
    </source>
</evidence>
<dbReference type="AlphaFoldDB" id="A0A2H3IXS4"/>
<dbReference type="Proteomes" id="UP000218811">
    <property type="component" value="Unassembled WGS sequence"/>
</dbReference>
<proteinExistence type="predicted"/>
<reference evidence="1 2" key="1">
    <citation type="journal article" date="2012" name="Science">
        <title>The Paleozoic origin of enzymatic lignin decomposition reconstructed from 31 fungal genomes.</title>
        <authorList>
            <person name="Floudas D."/>
            <person name="Binder M."/>
            <person name="Riley R."/>
            <person name="Barry K."/>
            <person name="Blanchette R.A."/>
            <person name="Henrissat B."/>
            <person name="Martinez A.T."/>
            <person name="Otillar R."/>
            <person name="Spatafora J.W."/>
            <person name="Yadav J.S."/>
            <person name="Aerts A."/>
            <person name="Benoit I."/>
            <person name="Boyd A."/>
            <person name="Carlson A."/>
            <person name="Copeland A."/>
            <person name="Coutinho P.M."/>
            <person name="de Vries R.P."/>
            <person name="Ferreira P."/>
            <person name="Findley K."/>
            <person name="Foster B."/>
            <person name="Gaskell J."/>
            <person name="Glotzer D."/>
            <person name="Gorecki P."/>
            <person name="Heitman J."/>
            <person name="Hesse C."/>
            <person name="Hori C."/>
            <person name="Igarashi K."/>
            <person name="Jurgens J.A."/>
            <person name="Kallen N."/>
            <person name="Kersten P."/>
            <person name="Kohler A."/>
            <person name="Kuees U."/>
            <person name="Kumar T.K.A."/>
            <person name="Kuo A."/>
            <person name="LaButti K."/>
            <person name="Larrondo L.F."/>
            <person name="Lindquist E."/>
            <person name="Ling A."/>
            <person name="Lombard V."/>
            <person name="Lucas S."/>
            <person name="Lundell T."/>
            <person name="Martin R."/>
            <person name="McLaughlin D.J."/>
            <person name="Morgenstern I."/>
            <person name="Morin E."/>
            <person name="Murat C."/>
            <person name="Nagy L.G."/>
            <person name="Nolan M."/>
            <person name="Ohm R.A."/>
            <person name="Patyshakuliyeva A."/>
            <person name="Rokas A."/>
            <person name="Ruiz-Duenas F.J."/>
            <person name="Sabat G."/>
            <person name="Salamov A."/>
            <person name="Samejima M."/>
            <person name="Schmutz J."/>
            <person name="Slot J.C."/>
            <person name="St John F."/>
            <person name="Stenlid J."/>
            <person name="Sun H."/>
            <person name="Sun S."/>
            <person name="Syed K."/>
            <person name="Tsang A."/>
            <person name="Wiebenga A."/>
            <person name="Young D."/>
            <person name="Pisabarro A."/>
            <person name="Eastwood D.C."/>
            <person name="Martin F."/>
            <person name="Cullen D."/>
            <person name="Grigoriev I.V."/>
            <person name="Hibbett D.S."/>
        </authorList>
    </citation>
    <scope>NUCLEOTIDE SEQUENCE [LARGE SCALE GENOMIC DNA]</scope>
    <source>
        <strain evidence="1 2">MD-104</strain>
    </source>
</reference>
<sequence>MPRRATLVVKVMQEQETTSDVDDHPPASPVIMEEDEVENLLVGQLSPSRSPEHTDVDTIAQQCPSPVPSLDTLELLYPPSDGEEFLESAPSARASSSIHLSQSPYVLQPVDTQQQQYSAAKHPDDVETPLHSVLFWGEQFTSSYMPYEFQIQGFDDNDEQKPLIPDTRFAHNPSQSVHVFLSKLSINLSYLVPAFAAFGCSTTEELNAICALGPHKSGWLDLLQWLRDKHGVPSQHLDILQAGFIARAAAVITATPPRPVTGTATSGVAGGTLQLFLANLQQPLQRHLDLLYACGIRTYGDLNKLCILRQHEWDSLRDSLMGKGMTRCEWLVLLDGLVQKRNELLSWCGISEADI</sequence>
<gene>
    <name evidence="1" type="ORF">WOLCODRAFT_135586</name>
</gene>
<protein>
    <submittedName>
        <fullName evidence="1">Uncharacterized protein</fullName>
    </submittedName>
</protein>